<comment type="caution">
    <text evidence="6">The sequence shown here is derived from an EMBL/GenBank/DDBJ whole genome shotgun (WGS) entry which is preliminary data.</text>
</comment>
<evidence type="ECO:0000313" key="7">
    <source>
        <dbReference type="Proteomes" id="UP000321386"/>
    </source>
</evidence>
<dbReference type="OrthoDB" id="9802264at2"/>
<dbReference type="GO" id="GO:0016887">
    <property type="term" value="F:ATP hydrolysis activity"/>
    <property type="evidence" value="ECO:0007669"/>
    <property type="project" value="InterPro"/>
</dbReference>
<dbReference type="PANTHER" id="PTHR24220:SF86">
    <property type="entry name" value="ABC TRANSPORTER ABCH.1"/>
    <property type="match status" value="1"/>
</dbReference>
<organism evidence="6 7">
    <name type="scientific">Cellulomonas persica</name>
    <dbReference type="NCBI Taxonomy" id="76861"/>
    <lineage>
        <taxon>Bacteria</taxon>
        <taxon>Bacillati</taxon>
        <taxon>Actinomycetota</taxon>
        <taxon>Actinomycetes</taxon>
        <taxon>Micrococcales</taxon>
        <taxon>Cellulomonadaceae</taxon>
        <taxon>Cellulomonas</taxon>
    </lineage>
</organism>
<dbReference type="SUPFAM" id="SSF52540">
    <property type="entry name" value="P-loop containing nucleoside triphosphate hydrolases"/>
    <property type="match status" value="1"/>
</dbReference>
<proteinExistence type="predicted"/>
<evidence type="ECO:0000259" key="5">
    <source>
        <dbReference type="PROSITE" id="PS50893"/>
    </source>
</evidence>
<dbReference type="FunFam" id="3.40.50.300:FF:000032">
    <property type="entry name" value="Export ABC transporter ATP-binding protein"/>
    <property type="match status" value="1"/>
</dbReference>
<dbReference type="EMBL" id="BJUA01000004">
    <property type="protein sequence ID" value="GEK17458.1"/>
    <property type="molecule type" value="Genomic_DNA"/>
</dbReference>
<dbReference type="GO" id="GO:0005524">
    <property type="term" value="F:ATP binding"/>
    <property type="evidence" value="ECO:0007669"/>
    <property type="project" value="UniProtKB-KW"/>
</dbReference>
<dbReference type="PANTHER" id="PTHR24220">
    <property type="entry name" value="IMPORT ATP-BINDING PROTEIN"/>
    <property type="match status" value="1"/>
</dbReference>
<dbReference type="InterPro" id="IPR017911">
    <property type="entry name" value="MacB-like_ATP-bd"/>
</dbReference>
<evidence type="ECO:0000256" key="1">
    <source>
        <dbReference type="ARBA" id="ARBA00022448"/>
    </source>
</evidence>
<evidence type="ECO:0000256" key="3">
    <source>
        <dbReference type="ARBA" id="ARBA00022840"/>
    </source>
</evidence>
<dbReference type="SMART" id="SM00382">
    <property type="entry name" value="AAA"/>
    <property type="match status" value="1"/>
</dbReference>
<keyword evidence="3 6" id="KW-0067">ATP-binding</keyword>
<feature type="region of interest" description="Disordered" evidence="4">
    <location>
        <begin position="16"/>
        <end position="35"/>
    </location>
</feature>
<evidence type="ECO:0000256" key="4">
    <source>
        <dbReference type="SAM" id="MobiDB-lite"/>
    </source>
</evidence>
<dbReference type="PROSITE" id="PS00211">
    <property type="entry name" value="ABC_TRANSPORTER_1"/>
    <property type="match status" value="1"/>
</dbReference>
<evidence type="ECO:0000256" key="2">
    <source>
        <dbReference type="ARBA" id="ARBA00022741"/>
    </source>
</evidence>
<reference evidence="6 7" key="1">
    <citation type="submission" date="2019-07" db="EMBL/GenBank/DDBJ databases">
        <title>Whole genome shotgun sequence of Cellulomonas persica NBRC 101101.</title>
        <authorList>
            <person name="Hosoyama A."/>
            <person name="Uohara A."/>
            <person name="Ohji S."/>
            <person name="Ichikawa N."/>
        </authorList>
    </citation>
    <scope>NUCLEOTIDE SEQUENCE [LARGE SCALE GENOMIC DNA]</scope>
    <source>
        <strain evidence="6 7">NBRC 101101</strain>
    </source>
</reference>
<dbReference type="Proteomes" id="UP000321386">
    <property type="component" value="Unassembled WGS sequence"/>
</dbReference>
<dbReference type="InterPro" id="IPR003593">
    <property type="entry name" value="AAA+_ATPase"/>
</dbReference>
<dbReference type="GO" id="GO:0098796">
    <property type="term" value="C:membrane protein complex"/>
    <property type="evidence" value="ECO:0007669"/>
    <property type="project" value="UniProtKB-ARBA"/>
</dbReference>
<dbReference type="PROSITE" id="PS50893">
    <property type="entry name" value="ABC_TRANSPORTER_2"/>
    <property type="match status" value="1"/>
</dbReference>
<dbReference type="InterPro" id="IPR027417">
    <property type="entry name" value="P-loop_NTPase"/>
</dbReference>
<dbReference type="InterPro" id="IPR003439">
    <property type="entry name" value="ABC_transporter-like_ATP-bd"/>
</dbReference>
<dbReference type="GO" id="GO:0005886">
    <property type="term" value="C:plasma membrane"/>
    <property type="evidence" value="ECO:0007669"/>
    <property type="project" value="TreeGrafter"/>
</dbReference>
<feature type="compositionally biased region" description="Basic and acidic residues" evidence="4">
    <location>
        <begin position="16"/>
        <end position="29"/>
    </location>
</feature>
<evidence type="ECO:0000313" key="6">
    <source>
        <dbReference type="EMBL" id="GEK17458.1"/>
    </source>
</evidence>
<dbReference type="RefSeq" id="WP_146805713.1">
    <property type="nucleotide sequence ID" value="NZ_BJUA01000004.1"/>
</dbReference>
<dbReference type="Pfam" id="PF00005">
    <property type="entry name" value="ABC_tran"/>
    <property type="match status" value="1"/>
</dbReference>
<dbReference type="InterPro" id="IPR015854">
    <property type="entry name" value="ABC_transpr_LolD-like"/>
</dbReference>
<accession>A0A510US22</accession>
<keyword evidence="2" id="KW-0547">Nucleotide-binding</keyword>
<dbReference type="AlphaFoldDB" id="A0A510US22"/>
<name>A0A510US22_9CELL</name>
<feature type="domain" description="ABC transporter" evidence="5">
    <location>
        <begin position="41"/>
        <end position="270"/>
    </location>
</feature>
<protein>
    <submittedName>
        <fullName evidence="6">Macrolide ABC transporter ATP-binding protein</fullName>
    </submittedName>
</protein>
<keyword evidence="7" id="KW-1185">Reference proteome</keyword>
<dbReference type="CDD" id="cd03255">
    <property type="entry name" value="ABC_MJ0796_LolCDE_FtsE"/>
    <property type="match status" value="1"/>
</dbReference>
<sequence length="270" mass="29604">MADLFGSVVLDDDLHDDRGDDRRDDRREDRDDDPAPVIDLVAGRKTYRTGSIEFEALRGVDLRIGRGEYVAIVGPSGSGKSTLMNVLGCLDTLTQGEYRLAGEDVAQLDEVELAQVRNRRIGFVFQQFHLLPALSALRNVELPLQYRRVAAAERRARATEALERVGLGDRLHHRPGELSGGQQQRVAVARALVGDPDLLLADEPTGNLDSTSTHEVLALLDELHAQGRTIVLITHEPDVARRAQRVVHVLDGLAQDEHSPAVTSPAEGRA</sequence>
<dbReference type="InterPro" id="IPR017871">
    <property type="entry name" value="ABC_transporter-like_CS"/>
</dbReference>
<keyword evidence="1" id="KW-0813">Transport</keyword>
<dbReference type="Gene3D" id="3.40.50.300">
    <property type="entry name" value="P-loop containing nucleotide triphosphate hydrolases"/>
    <property type="match status" value="1"/>
</dbReference>
<dbReference type="GO" id="GO:0022857">
    <property type="term" value="F:transmembrane transporter activity"/>
    <property type="evidence" value="ECO:0007669"/>
    <property type="project" value="TreeGrafter"/>
</dbReference>
<gene>
    <name evidence="6" type="ORF">CPE01_11910</name>
</gene>